<comment type="subcellular location">
    <subcellularLocation>
        <location evidence="1">Nucleus</location>
    </subcellularLocation>
</comment>
<evidence type="ECO:0000256" key="2">
    <source>
        <dbReference type="ARBA" id="ARBA00023163"/>
    </source>
</evidence>
<dbReference type="SUPFAM" id="SSF50784">
    <property type="entry name" value="Transcription factor IIA (TFIIA), beta-barrel domain"/>
    <property type="match status" value="1"/>
</dbReference>
<evidence type="ECO:0000256" key="4">
    <source>
        <dbReference type="SAM" id="MobiDB-lite"/>
    </source>
</evidence>
<protein>
    <submittedName>
        <fullName evidence="5">Uncharacterized protein</fullName>
    </submittedName>
</protein>
<gene>
    <name evidence="5" type="ORF">BESB_002950</name>
</gene>
<dbReference type="GeneID" id="40305358"/>
<dbReference type="GO" id="GO:0005672">
    <property type="term" value="C:transcription factor TFIIA complex"/>
    <property type="evidence" value="ECO:0007669"/>
    <property type="project" value="InterPro"/>
</dbReference>
<dbReference type="Proteomes" id="UP000224006">
    <property type="component" value="Chromosome I"/>
</dbReference>
<feature type="region of interest" description="Disordered" evidence="4">
    <location>
        <begin position="58"/>
        <end position="111"/>
    </location>
</feature>
<keyword evidence="6" id="KW-1185">Reference proteome</keyword>
<sequence>MSLSKATPASPVEAVYFGVVDCVFKELQAGGFSIIDKNTAEAFVVAWKEGIKLRLENPSPFSARGETRKQRRLTSSARRSDQSCRREVLPDQHDDDDFEDANVDQPSEPHLQDSLGINLAEEEIRFLSSAGGRAAPSLEDLTDVDSREIVQGHILGTFEKVTRPAETGKRLSDTRPACWTLTVKNGVMKVSGREFAFDRLEAEVKES</sequence>
<dbReference type="KEGG" id="bbes:BESB_002950"/>
<reference evidence="5 6" key="1">
    <citation type="submission" date="2017-09" db="EMBL/GenBank/DDBJ databases">
        <title>Genome sequencing of Besnoitia besnoiti strain Bb-Ger1.</title>
        <authorList>
            <person name="Schares G."/>
            <person name="Venepally P."/>
            <person name="Lorenzi H.A."/>
        </authorList>
    </citation>
    <scope>NUCLEOTIDE SEQUENCE [LARGE SCALE GENOMIC DNA]</scope>
    <source>
        <strain evidence="5 6">Bb-Ger1</strain>
    </source>
</reference>
<comment type="caution">
    <text evidence="5">The sequence shown here is derived from an EMBL/GenBank/DDBJ whole genome shotgun (WGS) entry which is preliminary data.</text>
</comment>
<dbReference type="VEuPathDB" id="ToxoDB:BESB_002950"/>
<dbReference type="GO" id="GO:0006367">
    <property type="term" value="P:transcription initiation at RNA polymerase II promoter"/>
    <property type="evidence" value="ECO:0007669"/>
    <property type="project" value="InterPro"/>
</dbReference>
<dbReference type="RefSeq" id="XP_029221963.1">
    <property type="nucleotide sequence ID" value="XM_029359050.1"/>
</dbReference>
<dbReference type="AlphaFoldDB" id="A0A2A9ML38"/>
<proteinExistence type="predicted"/>
<feature type="compositionally biased region" description="Acidic residues" evidence="4">
    <location>
        <begin position="93"/>
        <end position="102"/>
    </location>
</feature>
<dbReference type="Gene3D" id="2.30.18.10">
    <property type="entry name" value="Transcription factor IIA (TFIIA), beta-barrel domain"/>
    <property type="match status" value="1"/>
</dbReference>
<organism evidence="5 6">
    <name type="scientific">Besnoitia besnoiti</name>
    <name type="common">Apicomplexan protozoan</name>
    <dbReference type="NCBI Taxonomy" id="94643"/>
    <lineage>
        <taxon>Eukaryota</taxon>
        <taxon>Sar</taxon>
        <taxon>Alveolata</taxon>
        <taxon>Apicomplexa</taxon>
        <taxon>Conoidasida</taxon>
        <taxon>Coccidia</taxon>
        <taxon>Eucoccidiorida</taxon>
        <taxon>Eimeriorina</taxon>
        <taxon>Sarcocystidae</taxon>
        <taxon>Besnoitia</taxon>
    </lineage>
</organism>
<evidence type="ECO:0000256" key="1">
    <source>
        <dbReference type="ARBA" id="ARBA00004123"/>
    </source>
</evidence>
<name>A0A2A9ML38_BESBE</name>
<dbReference type="EMBL" id="NWUJ01000001">
    <property type="protein sequence ID" value="PFH37954.1"/>
    <property type="molecule type" value="Genomic_DNA"/>
</dbReference>
<keyword evidence="2" id="KW-0804">Transcription</keyword>
<dbReference type="InterPro" id="IPR009088">
    <property type="entry name" value="TFIIA_b-brl"/>
</dbReference>
<dbReference type="OrthoDB" id="6275927at2759"/>
<evidence type="ECO:0000313" key="5">
    <source>
        <dbReference type="EMBL" id="PFH37954.1"/>
    </source>
</evidence>
<evidence type="ECO:0000256" key="3">
    <source>
        <dbReference type="ARBA" id="ARBA00023242"/>
    </source>
</evidence>
<keyword evidence="3" id="KW-0539">Nucleus</keyword>
<accession>A0A2A9ML38</accession>
<feature type="compositionally biased region" description="Basic and acidic residues" evidence="4">
    <location>
        <begin position="78"/>
        <end position="92"/>
    </location>
</feature>
<evidence type="ECO:0000313" key="6">
    <source>
        <dbReference type="Proteomes" id="UP000224006"/>
    </source>
</evidence>